<comment type="caution">
    <text evidence="4">The sequence shown here is derived from an EMBL/GenBank/DDBJ whole genome shotgun (WGS) entry which is preliminary data.</text>
</comment>
<keyword evidence="2" id="KW-1133">Transmembrane helix</keyword>
<dbReference type="Proteomes" id="UP000193685">
    <property type="component" value="Unassembled WGS sequence"/>
</dbReference>
<evidence type="ECO:0000256" key="1">
    <source>
        <dbReference type="SAM" id="MobiDB-lite"/>
    </source>
</evidence>
<feature type="signal peptide" evidence="3">
    <location>
        <begin position="1"/>
        <end position="19"/>
    </location>
</feature>
<reference evidence="4 5" key="1">
    <citation type="submission" date="2016-07" db="EMBL/GenBank/DDBJ databases">
        <title>Pervasive Adenine N6-methylation of Active Genes in Fungi.</title>
        <authorList>
            <consortium name="DOE Joint Genome Institute"/>
            <person name="Mondo S.J."/>
            <person name="Dannebaum R.O."/>
            <person name="Kuo R.C."/>
            <person name="Labutti K."/>
            <person name="Haridas S."/>
            <person name="Kuo A."/>
            <person name="Salamov A."/>
            <person name="Ahrendt S.R."/>
            <person name="Lipzen A."/>
            <person name="Sullivan W."/>
            <person name="Andreopoulos W.B."/>
            <person name="Clum A."/>
            <person name="Lindquist E."/>
            <person name="Daum C."/>
            <person name="Ramamoorthy G.K."/>
            <person name="Gryganskyi A."/>
            <person name="Culley D."/>
            <person name="Magnuson J.K."/>
            <person name="James T.Y."/>
            <person name="O'Malley M.A."/>
            <person name="Stajich J.E."/>
            <person name="Spatafora J.W."/>
            <person name="Visel A."/>
            <person name="Grigoriev I.V."/>
        </authorList>
    </citation>
    <scope>NUCLEOTIDE SEQUENCE [LARGE SCALE GENOMIC DNA]</scope>
    <source>
        <strain evidence="4 5">12-1054</strain>
    </source>
</reference>
<proteinExistence type="predicted"/>
<evidence type="ECO:0000313" key="5">
    <source>
        <dbReference type="Proteomes" id="UP000193685"/>
    </source>
</evidence>
<dbReference type="GeneID" id="63785896"/>
<feature type="transmembrane region" description="Helical" evidence="2">
    <location>
        <begin position="243"/>
        <end position="262"/>
    </location>
</feature>
<accession>A0A1Y2FFB4</accession>
<keyword evidence="3" id="KW-0732">Signal</keyword>
<dbReference type="RefSeq" id="XP_040725472.1">
    <property type="nucleotide sequence ID" value="XM_040869297.1"/>
</dbReference>
<dbReference type="EMBL" id="MCFI01000009">
    <property type="protein sequence ID" value="ORY82601.1"/>
    <property type="molecule type" value="Genomic_DNA"/>
</dbReference>
<evidence type="ECO:0008006" key="6">
    <source>
        <dbReference type="Google" id="ProtNLM"/>
    </source>
</evidence>
<feature type="region of interest" description="Disordered" evidence="1">
    <location>
        <begin position="18"/>
        <end position="51"/>
    </location>
</feature>
<evidence type="ECO:0000256" key="2">
    <source>
        <dbReference type="SAM" id="Phobius"/>
    </source>
</evidence>
<organism evidence="4 5">
    <name type="scientific">Protomyces lactucae-debilis</name>
    <dbReference type="NCBI Taxonomy" id="2754530"/>
    <lineage>
        <taxon>Eukaryota</taxon>
        <taxon>Fungi</taxon>
        <taxon>Dikarya</taxon>
        <taxon>Ascomycota</taxon>
        <taxon>Taphrinomycotina</taxon>
        <taxon>Taphrinomycetes</taxon>
        <taxon>Taphrinales</taxon>
        <taxon>Protomycetaceae</taxon>
        <taxon>Protomyces</taxon>
    </lineage>
</organism>
<evidence type="ECO:0000256" key="3">
    <source>
        <dbReference type="SAM" id="SignalP"/>
    </source>
</evidence>
<evidence type="ECO:0000313" key="4">
    <source>
        <dbReference type="EMBL" id="ORY82601.1"/>
    </source>
</evidence>
<name>A0A1Y2FFB4_PROLT</name>
<sequence length="263" mass="25974">MRVSLPFALNLLGATFAQSASSSGSSASGDRSSGSSIASSRSSGISGSSLSRSASASSFADSSSRGLSSVSQSVGPGAFPVPTSSSSIASSSAIKSTSTSTSIILIAVTPDGTDAASTAAVVQQVVVIIDGLSQTTQTSLFTRRTTVTPELSTITETEDSATSTPAPTFAQPTNGGVLSTSSVVVVIDGQGNIVVGPDGQTMTRERRTSTRQIVVTVFPSSTAAAGAAGGPQLVTGNLGTARYGSISGILCLLGLLPLAVVVF</sequence>
<protein>
    <recommendedName>
        <fullName evidence="6">REJ domain-containing protein</fullName>
    </recommendedName>
</protein>
<keyword evidence="5" id="KW-1185">Reference proteome</keyword>
<feature type="region of interest" description="Disordered" evidence="1">
    <location>
        <begin position="152"/>
        <end position="172"/>
    </location>
</feature>
<feature type="chain" id="PRO_5012011128" description="REJ domain-containing protein" evidence="3">
    <location>
        <begin position="20"/>
        <end position="263"/>
    </location>
</feature>
<gene>
    <name evidence="4" type="ORF">BCR37DRAFT_379610</name>
</gene>
<dbReference type="AlphaFoldDB" id="A0A1Y2FFB4"/>
<keyword evidence="2" id="KW-0812">Transmembrane</keyword>
<keyword evidence="2" id="KW-0472">Membrane</keyword>
<feature type="compositionally biased region" description="Low complexity" evidence="1">
    <location>
        <begin position="19"/>
        <end position="51"/>
    </location>
</feature>